<dbReference type="GO" id="GO:0005886">
    <property type="term" value="C:plasma membrane"/>
    <property type="evidence" value="ECO:0007669"/>
    <property type="project" value="UniProtKB-SubCell"/>
</dbReference>
<evidence type="ECO:0000256" key="1">
    <source>
        <dbReference type="ARBA" id="ARBA00004141"/>
    </source>
</evidence>
<evidence type="ECO:0000256" key="9">
    <source>
        <dbReference type="ARBA" id="ARBA00023136"/>
    </source>
</evidence>
<evidence type="ECO:0000256" key="3">
    <source>
        <dbReference type="ARBA" id="ARBA00022448"/>
    </source>
</evidence>
<keyword evidence="3 11" id="KW-0813">Transport</keyword>
<dbReference type="STRING" id="1802603.A3F35_02005"/>
<gene>
    <name evidence="11" type="primary">atpB</name>
    <name evidence="13" type="ORF">A3F35_02005</name>
</gene>
<dbReference type="HAMAP" id="MF_01393">
    <property type="entry name" value="ATP_synth_a_bact"/>
    <property type="match status" value="1"/>
</dbReference>
<evidence type="ECO:0000256" key="2">
    <source>
        <dbReference type="ARBA" id="ARBA00006810"/>
    </source>
</evidence>
<evidence type="ECO:0000256" key="6">
    <source>
        <dbReference type="ARBA" id="ARBA00022781"/>
    </source>
</evidence>
<evidence type="ECO:0000256" key="8">
    <source>
        <dbReference type="ARBA" id="ARBA00023065"/>
    </source>
</evidence>
<dbReference type="PRINTS" id="PR00123">
    <property type="entry name" value="ATPASEA"/>
</dbReference>
<feature type="transmembrane region" description="Helical" evidence="11">
    <location>
        <begin position="76"/>
        <end position="95"/>
    </location>
</feature>
<dbReference type="InterPro" id="IPR035908">
    <property type="entry name" value="F0_ATP_A_sf"/>
</dbReference>
<dbReference type="CDD" id="cd00310">
    <property type="entry name" value="ATP-synt_Fo_a_6"/>
    <property type="match status" value="1"/>
</dbReference>
<comment type="caution">
    <text evidence="13">The sequence shown here is derived from an EMBL/GenBank/DDBJ whole genome shotgun (WGS) entry which is preliminary data.</text>
</comment>
<reference evidence="13 14" key="1">
    <citation type="journal article" date="2016" name="Nat. Commun.">
        <title>Thousands of microbial genomes shed light on interconnected biogeochemical processes in an aquifer system.</title>
        <authorList>
            <person name="Anantharaman K."/>
            <person name="Brown C.T."/>
            <person name="Hug L.A."/>
            <person name="Sharon I."/>
            <person name="Castelle C.J."/>
            <person name="Probst A.J."/>
            <person name="Thomas B.C."/>
            <person name="Singh A."/>
            <person name="Wilkins M.J."/>
            <person name="Karaoz U."/>
            <person name="Brodie E.L."/>
            <person name="Williams K.H."/>
            <person name="Hubbard S.S."/>
            <person name="Banfield J.F."/>
        </authorList>
    </citation>
    <scope>NUCLEOTIDE SEQUENCE [LARGE SCALE GENOMIC DNA]</scope>
</reference>
<dbReference type="InterPro" id="IPR023011">
    <property type="entry name" value="ATP_synth_F0_asu_AS"/>
</dbReference>
<comment type="function">
    <text evidence="11 12">Key component of the proton channel; it plays a direct role in the translocation of protons across the membrane.</text>
</comment>
<keyword evidence="9 11" id="KW-0472">Membrane</keyword>
<dbReference type="SUPFAM" id="SSF81336">
    <property type="entry name" value="F1F0 ATP synthase subunit A"/>
    <property type="match status" value="1"/>
</dbReference>
<feature type="transmembrane region" description="Helical" evidence="11">
    <location>
        <begin position="216"/>
        <end position="237"/>
    </location>
</feature>
<dbReference type="PANTHER" id="PTHR42823">
    <property type="entry name" value="ATP SYNTHASE SUBUNIT A, CHLOROPLASTIC"/>
    <property type="match status" value="1"/>
</dbReference>
<dbReference type="PANTHER" id="PTHR42823:SF3">
    <property type="entry name" value="ATP SYNTHASE SUBUNIT A, CHLOROPLASTIC"/>
    <property type="match status" value="1"/>
</dbReference>
<evidence type="ECO:0000256" key="5">
    <source>
        <dbReference type="ARBA" id="ARBA00022692"/>
    </source>
</evidence>
<evidence type="ECO:0000256" key="11">
    <source>
        <dbReference type="HAMAP-Rule" id="MF_01393"/>
    </source>
</evidence>
<evidence type="ECO:0000313" key="14">
    <source>
        <dbReference type="Proteomes" id="UP000178068"/>
    </source>
</evidence>
<accession>A0A1G1WP17</accession>
<dbReference type="Proteomes" id="UP000178068">
    <property type="component" value="Unassembled WGS sequence"/>
</dbReference>
<evidence type="ECO:0000256" key="4">
    <source>
        <dbReference type="ARBA" id="ARBA00022547"/>
    </source>
</evidence>
<dbReference type="NCBIfam" id="TIGR01131">
    <property type="entry name" value="ATP_synt_6_or_A"/>
    <property type="match status" value="1"/>
</dbReference>
<dbReference type="Pfam" id="PF00119">
    <property type="entry name" value="ATP-synt_A"/>
    <property type="match status" value="1"/>
</dbReference>
<keyword evidence="5 11" id="KW-0812">Transmembrane</keyword>
<evidence type="ECO:0000313" key="13">
    <source>
        <dbReference type="EMBL" id="OGY29070.1"/>
    </source>
</evidence>
<keyword evidence="4 11" id="KW-0138">CF(0)</keyword>
<organism evidence="13 14">
    <name type="scientific">Candidatus Woykebacteria bacterium RIFCSPHIGHO2_12_FULL_45_10</name>
    <dbReference type="NCBI Taxonomy" id="1802603"/>
    <lineage>
        <taxon>Bacteria</taxon>
        <taxon>Candidatus Woykeibacteriota</taxon>
    </lineage>
</organism>
<keyword evidence="7 11" id="KW-1133">Transmembrane helix</keyword>
<keyword evidence="8 11" id="KW-0406">Ion transport</keyword>
<feature type="transmembrane region" description="Helical" evidence="11">
    <location>
        <begin position="162"/>
        <end position="183"/>
    </location>
</feature>
<sequence length="244" mass="27173">MKIEFAAEKLFNIGSLPITNALLTTLVVSTLIITFALLATRKMKKVPGDLQNFAETLVEGLLNLIEPLAGEKTRRFFPFIATFFIFIITANYFGLLPITSGFGLVRAFNGQETIVPLFRSINSDLNSTLALALISVGVTHYFSVTTLGLVGYLKRYLSLNPIYLFVGFLEIISEFTKIISLSFRLFGNIFAGETLLTTVSSLFAFVIPLPFMFLELLVGFVQATVFMMLTLVFMIILTEKHEAH</sequence>
<dbReference type="EMBL" id="MHCZ01000042">
    <property type="protein sequence ID" value="OGY29070.1"/>
    <property type="molecule type" value="Genomic_DNA"/>
</dbReference>
<dbReference type="AlphaFoldDB" id="A0A1G1WP17"/>
<dbReference type="GO" id="GO:0046933">
    <property type="term" value="F:proton-transporting ATP synthase activity, rotational mechanism"/>
    <property type="evidence" value="ECO:0007669"/>
    <property type="project" value="UniProtKB-UniRule"/>
</dbReference>
<dbReference type="GO" id="GO:0042777">
    <property type="term" value="P:proton motive force-driven plasma membrane ATP synthesis"/>
    <property type="evidence" value="ECO:0007669"/>
    <property type="project" value="TreeGrafter"/>
</dbReference>
<name>A0A1G1WP17_9BACT</name>
<keyword evidence="11" id="KW-1003">Cell membrane</keyword>
<dbReference type="PROSITE" id="PS00449">
    <property type="entry name" value="ATPASE_A"/>
    <property type="match status" value="1"/>
</dbReference>
<dbReference type="GO" id="GO:0045259">
    <property type="term" value="C:proton-transporting ATP synthase complex"/>
    <property type="evidence" value="ECO:0007669"/>
    <property type="project" value="UniProtKB-KW"/>
</dbReference>
<feature type="transmembrane region" description="Helical" evidence="11">
    <location>
        <begin position="129"/>
        <end position="150"/>
    </location>
</feature>
<dbReference type="InterPro" id="IPR045082">
    <property type="entry name" value="ATP_syn_F0_a_bact/chloroplast"/>
</dbReference>
<comment type="subcellular location">
    <subcellularLocation>
        <location evidence="11 12">Cell membrane</location>
        <topology evidence="11 12">Multi-pass membrane protein</topology>
    </subcellularLocation>
    <subcellularLocation>
        <location evidence="1">Membrane</location>
        <topology evidence="1">Multi-pass membrane protein</topology>
    </subcellularLocation>
</comment>
<evidence type="ECO:0000256" key="10">
    <source>
        <dbReference type="ARBA" id="ARBA00023310"/>
    </source>
</evidence>
<dbReference type="Gene3D" id="1.20.120.220">
    <property type="entry name" value="ATP synthase, F0 complex, subunit A"/>
    <property type="match status" value="1"/>
</dbReference>
<feature type="transmembrane region" description="Helical" evidence="11">
    <location>
        <begin position="20"/>
        <end position="39"/>
    </location>
</feature>
<comment type="similarity">
    <text evidence="2 11 12">Belongs to the ATPase A chain family.</text>
</comment>
<keyword evidence="10 11" id="KW-0066">ATP synthesis</keyword>
<evidence type="ECO:0000256" key="12">
    <source>
        <dbReference type="RuleBase" id="RU000483"/>
    </source>
</evidence>
<feature type="transmembrane region" description="Helical" evidence="11">
    <location>
        <begin position="189"/>
        <end position="209"/>
    </location>
</feature>
<evidence type="ECO:0000256" key="7">
    <source>
        <dbReference type="ARBA" id="ARBA00022989"/>
    </source>
</evidence>
<dbReference type="InterPro" id="IPR000568">
    <property type="entry name" value="ATP_synth_F0_asu"/>
</dbReference>
<proteinExistence type="inferred from homology"/>
<protein>
    <recommendedName>
        <fullName evidence="11 12">ATP synthase subunit a</fullName>
    </recommendedName>
    <alternativeName>
        <fullName evidence="11">ATP synthase F0 sector subunit a</fullName>
    </alternativeName>
    <alternativeName>
        <fullName evidence="11">F-ATPase subunit 6</fullName>
    </alternativeName>
</protein>
<keyword evidence="6 11" id="KW-0375">Hydrogen ion transport</keyword>